<dbReference type="EMBL" id="BGZK01001667">
    <property type="protein sequence ID" value="GBP84232.1"/>
    <property type="molecule type" value="Genomic_DNA"/>
</dbReference>
<reference evidence="1 2" key="1">
    <citation type="journal article" date="2019" name="Commun. Biol.">
        <title>The bagworm genome reveals a unique fibroin gene that provides high tensile strength.</title>
        <authorList>
            <person name="Kono N."/>
            <person name="Nakamura H."/>
            <person name="Ohtoshi R."/>
            <person name="Tomita M."/>
            <person name="Numata K."/>
            <person name="Arakawa K."/>
        </authorList>
    </citation>
    <scope>NUCLEOTIDE SEQUENCE [LARGE SCALE GENOMIC DNA]</scope>
</reference>
<proteinExistence type="predicted"/>
<name>A0A4C1ZA65_EUMVA</name>
<sequence>MEASSQQFWRAIGRERKRNAAIFKPEPLAAVRIVVYWRRGATTVPERERRTGPLNCLSSVHMHIVGVNIVNQQLLHIHISYKLDNSRPYKRKQCKITFGLVDKEVPPRTEWSVDVF</sequence>
<organism evidence="1 2">
    <name type="scientific">Eumeta variegata</name>
    <name type="common">Bagworm moth</name>
    <name type="synonym">Eumeta japonica</name>
    <dbReference type="NCBI Taxonomy" id="151549"/>
    <lineage>
        <taxon>Eukaryota</taxon>
        <taxon>Metazoa</taxon>
        <taxon>Ecdysozoa</taxon>
        <taxon>Arthropoda</taxon>
        <taxon>Hexapoda</taxon>
        <taxon>Insecta</taxon>
        <taxon>Pterygota</taxon>
        <taxon>Neoptera</taxon>
        <taxon>Endopterygota</taxon>
        <taxon>Lepidoptera</taxon>
        <taxon>Glossata</taxon>
        <taxon>Ditrysia</taxon>
        <taxon>Tineoidea</taxon>
        <taxon>Psychidae</taxon>
        <taxon>Oiketicinae</taxon>
        <taxon>Eumeta</taxon>
    </lineage>
</organism>
<evidence type="ECO:0000313" key="2">
    <source>
        <dbReference type="Proteomes" id="UP000299102"/>
    </source>
</evidence>
<gene>
    <name evidence="1" type="ORF">EVAR_103420_1</name>
</gene>
<keyword evidence="2" id="KW-1185">Reference proteome</keyword>
<protein>
    <submittedName>
        <fullName evidence="1">Uncharacterized protein</fullName>
    </submittedName>
</protein>
<accession>A0A4C1ZA65</accession>
<comment type="caution">
    <text evidence="1">The sequence shown here is derived from an EMBL/GenBank/DDBJ whole genome shotgun (WGS) entry which is preliminary data.</text>
</comment>
<dbReference type="AlphaFoldDB" id="A0A4C1ZA65"/>
<dbReference type="Proteomes" id="UP000299102">
    <property type="component" value="Unassembled WGS sequence"/>
</dbReference>
<evidence type="ECO:0000313" key="1">
    <source>
        <dbReference type="EMBL" id="GBP84232.1"/>
    </source>
</evidence>